<keyword evidence="2" id="KW-1185">Reference proteome</keyword>
<sequence length="488" mass="54808">MSCKPESSVPLDGIPNGLGPINKLSIELLGLVMEQYHEIHPLFDFPIDIRLVCRTWNEVGRPYTYRNVNLVHFIDSEPGESHLWDQNEAAENFCAQLCKYASFVIVADPRVQRRVPPYPRFPQKLIDGLLGKTNPAEYGSLTLGTQRFSHQAYNSKVKIDVIQGIDLSKDFIEIFPRVSAIGIKHNGAVHGSPRELQSLLSKANSLEELSLGLANCQFEEPTLKIVPVRCLRINSYSWDGRLACDPWDFSRLVKLELFSNSSRLGSFLKFFSEDEGSKTPELREVKISLTPYDTNCEEASRLLGTFVAGLKKLRSFETTCFKSLDVNRLIVKLLRFADTLKSLRLTMAKRMSNTSPISFDNTTTIARNFTALEELELFVPFEVRVGSLFEVCKLPRLADLRFEYKGPSIPLGEAYDAKRELLRLGGLAPKLKAGCSLKNMELRLFDGASPFVTLLGDVAWGDGKYAYPYMRRYLVDGGGIEIVEGTAA</sequence>
<dbReference type="KEGG" id="glz:GLAREA_03517"/>
<accession>S3CY62</accession>
<reference evidence="1 2" key="1">
    <citation type="journal article" date="2013" name="BMC Genomics">
        <title>Genomics-driven discovery of the pneumocandin biosynthetic gene cluster in the fungus Glarea lozoyensis.</title>
        <authorList>
            <person name="Chen L."/>
            <person name="Yue Q."/>
            <person name="Zhang X."/>
            <person name="Xiang M."/>
            <person name="Wang C."/>
            <person name="Li S."/>
            <person name="Che Y."/>
            <person name="Ortiz-Lopez F.J."/>
            <person name="Bills G.F."/>
            <person name="Liu X."/>
            <person name="An Z."/>
        </authorList>
    </citation>
    <scope>NUCLEOTIDE SEQUENCE [LARGE SCALE GENOMIC DNA]</scope>
    <source>
        <strain evidence="2">ATCC 20868 / MF5171</strain>
    </source>
</reference>
<gene>
    <name evidence="1" type="ORF">GLAREA_03517</name>
</gene>
<dbReference type="RefSeq" id="XP_008081961.1">
    <property type="nucleotide sequence ID" value="XM_008083770.1"/>
</dbReference>
<protein>
    <submittedName>
        <fullName evidence="1">Uncharacterized protein</fullName>
    </submittedName>
</protein>
<dbReference type="EMBL" id="KE145363">
    <property type="protein sequence ID" value="EPE30550.1"/>
    <property type="molecule type" value="Genomic_DNA"/>
</dbReference>
<dbReference type="Gene3D" id="3.80.10.10">
    <property type="entry name" value="Ribonuclease Inhibitor"/>
    <property type="match status" value="1"/>
</dbReference>
<dbReference type="SUPFAM" id="SSF52047">
    <property type="entry name" value="RNI-like"/>
    <property type="match status" value="1"/>
</dbReference>
<dbReference type="GeneID" id="19462572"/>
<dbReference type="AlphaFoldDB" id="S3CY62"/>
<evidence type="ECO:0000313" key="1">
    <source>
        <dbReference type="EMBL" id="EPE30550.1"/>
    </source>
</evidence>
<dbReference type="HOGENOM" id="CLU_559028_0_0_1"/>
<dbReference type="Proteomes" id="UP000016922">
    <property type="component" value="Unassembled WGS sequence"/>
</dbReference>
<proteinExistence type="predicted"/>
<dbReference type="InterPro" id="IPR032675">
    <property type="entry name" value="LRR_dom_sf"/>
</dbReference>
<organism evidence="1 2">
    <name type="scientific">Glarea lozoyensis (strain ATCC 20868 / MF5171)</name>
    <dbReference type="NCBI Taxonomy" id="1116229"/>
    <lineage>
        <taxon>Eukaryota</taxon>
        <taxon>Fungi</taxon>
        <taxon>Dikarya</taxon>
        <taxon>Ascomycota</taxon>
        <taxon>Pezizomycotina</taxon>
        <taxon>Leotiomycetes</taxon>
        <taxon>Helotiales</taxon>
        <taxon>Helotiaceae</taxon>
        <taxon>Glarea</taxon>
    </lineage>
</organism>
<evidence type="ECO:0000313" key="2">
    <source>
        <dbReference type="Proteomes" id="UP000016922"/>
    </source>
</evidence>
<name>S3CY62_GLAL2</name>